<dbReference type="OrthoDB" id="3381205at2"/>
<reference evidence="1 2" key="1">
    <citation type="submission" date="2019-05" db="EMBL/GenBank/DDBJ databases">
        <title>Nakamurella sp. N5BH11, whole genome shotgun sequence.</title>
        <authorList>
            <person name="Tuo L."/>
        </authorList>
    </citation>
    <scope>NUCLEOTIDE SEQUENCE [LARGE SCALE GENOMIC DNA]</scope>
    <source>
        <strain evidence="1 2">N5BH11</strain>
    </source>
</reference>
<name>A0A4U6Q8L3_9ACTN</name>
<dbReference type="EMBL" id="SZZH01000008">
    <property type="protein sequence ID" value="TKV56136.1"/>
    <property type="molecule type" value="Genomic_DNA"/>
</dbReference>
<evidence type="ECO:0000313" key="1">
    <source>
        <dbReference type="EMBL" id="TKV56136.1"/>
    </source>
</evidence>
<comment type="caution">
    <text evidence="1">The sequence shown here is derived from an EMBL/GenBank/DDBJ whole genome shotgun (WGS) entry which is preliminary data.</text>
</comment>
<sequence>MRRRWLGGLVLVIALLAAVTVPVVVQGRRVVGQAQAQRFPDAPAAGTCLLDAGPAGQTRPQSLPLDGLIFGSCDGPIRGQVVGVLDAPQELVGSRRDPCFRAAATAAGLQYVGRRPTLPEAPRTDNVSWAPFLGFTITRIEPGEQARRGGQRWIACLATPHAGGVYTGRLDGVYTAERSLPAAFATCWAAQTGGSAGAVSGVDLDSTATLLPCDAPHGAELLAVARVGDRSLTSREEMRAGCAAMAAAMLRMSDPTAGGQLSVVLDPVSSDGASRPTDPWTLNCFVVATGDRQLTDSVVGWGERPLPLAG</sequence>
<accession>A0A4U6Q8L3</accession>
<evidence type="ECO:0000313" key="2">
    <source>
        <dbReference type="Proteomes" id="UP000306985"/>
    </source>
</evidence>
<dbReference type="Proteomes" id="UP000306985">
    <property type="component" value="Unassembled WGS sequence"/>
</dbReference>
<proteinExistence type="predicted"/>
<organism evidence="1 2">
    <name type="scientific">Nakamurella flava</name>
    <dbReference type="NCBI Taxonomy" id="2576308"/>
    <lineage>
        <taxon>Bacteria</taxon>
        <taxon>Bacillati</taxon>
        <taxon>Actinomycetota</taxon>
        <taxon>Actinomycetes</taxon>
        <taxon>Nakamurellales</taxon>
        <taxon>Nakamurellaceae</taxon>
        <taxon>Nakamurella</taxon>
    </lineage>
</organism>
<dbReference type="AlphaFoldDB" id="A0A4U6Q8L3"/>
<protein>
    <recommendedName>
        <fullName evidence="3">Septum formation-related domain-containing protein</fullName>
    </recommendedName>
</protein>
<gene>
    <name evidence="1" type="ORF">FDO65_21390</name>
</gene>
<keyword evidence="2" id="KW-1185">Reference proteome</keyword>
<evidence type="ECO:0008006" key="3">
    <source>
        <dbReference type="Google" id="ProtNLM"/>
    </source>
</evidence>
<dbReference type="RefSeq" id="WP_137451792.1">
    <property type="nucleotide sequence ID" value="NZ_SZZH01000008.1"/>
</dbReference>